<evidence type="ECO:0000313" key="6">
    <source>
        <dbReference type="Proteomes" id="UP000238762"/>
    </source>
</evidence>
<dbReference type="EMBL" id="PVWJ01000104">
    <property type="protein sequence ID" value="PSB01496.1"/>
    <property type="molecule type" value="Genomic_DNA"/>
</dbReference>
<dbReference type="PROSITE" id="PS50011">
    <property type="entry name" value="PROTEIN_KINASE_DOM"/>
    <property type="match status" value="1"/>
</dbReference>
<keyword evidence="5" id="KW-0418">Kinase</keyword>
<dbReference type="RefSeq" id="WP_106290040.1">
    <property type="nucleotide sequence ID" value="NZ_CAWNTC010000134.1"/>
</dbReference>
<dbReference type="AlphaFoldDB" id="A0A2T1BZP6"/>
<evidence type="ECO:0000256" key="2">
    <source>
        <dbReference type="ARBA" id="ARBA00022840"/>
    </source>
</evidence>
<keyword evidence="5" id="KW-0808">Transferase</keyword>
<dbReference type="GO" id="GO:0004674">
    <property type="term" value="F:protein serine/threonine kinase activity"/>
    <property type="evidence" value="ECO:0007669"/>
    <property type="project" value="UniProtKB-KW"/>
</dbReference>
<evidence type="ECO:0000259" key="4">
    <source>
        <dbReference type="PROSITE" id="PS50011"/>
    </source>
</evidence>
<keyword evidence="6" id="KW-1185">Reference proteome</keyword>
<evidence type="ECO:0000256" key="3">
    <source>
        <dbReference type="SAM" id="Phobius"/>
    </source>
</evidence>
<dbReference type="InterPro" id="IPR008271">
    <property type="entry name" value="Ser/Thr_kinase_AS"/>
</dbReference>
<keyword evidence="2" id="KW-0067">ATP-binding</keyword>
<name>A0A2T1BZP6_9CYAN</name>
<reference evidence="5 6" key="1">
    <citation type="submission" date="2018-02" db="EMBL/GenBank/DDBJ databases">
        <authorList>
            <person name="Cohen D.B."/>
            <person name="Kent A.D."/>
        </authorList>
    </citation>
    <scope>NUCLEOTIDE SEQUENCE [LARGE SCALE GENOMIC DNA]</scope>
    <source>
        <strain evidence="5 6">CCAP 1448/3</strain>
    </source>
</reference>
<keyword evidence="3" id="KW-0472">Membrane</keyword>
<dbReference type="CDD" id="cd14014">
    <property type="entry name" value="STKc_PknB_like"/>
    <property type="match status" value="1"/>
</dbReference>
<feature type="transmembrane region" description="Helical" evidence="3">
    <location>
        <begin position="308"/>
        <end position="332"/>
    </location>
</feature>
<evidence type="ECO:0000313" key="5">
    <source>
        <dbReference type="EMBL" id="PSB01496.1"/>
    </source>
</evidence>
<sequence length="464" mass="51772">MIGEILGDRYQVTELLAKNAGRKTLLAKDIQTEQLVVVKLLTFSAEFEWENLKLFEREAQTLKFISHPAIPNYLDFFDWDSPKGKHLALVQSYVDGKSLEAQLKSGRHFTEAELKDIAYKILQILVYLHGLQPPIIHRDIKPSNIILTNRSGNSVGEVYLVDFGSVQTVAAKTQGTITIVGTYGYMPPEQFGGRVVPASDLYSLGATLIFLSTGIHPADLPQAEGRIEFQKITNLGVGFTNWLRRMTQPSLDQRFVGANTALKALEELPKKDLAVVPEAKPSNTKIILTKTANKFEFMIPPSGFNPGMIAIGAFALAWNSFLVFFNGFSLFAPFPINLVFALFSLPFWGVGLAMIMAILFPLFGQTTLKITPDKIGLTFKMWGIQYNPTKVSPRDEIDKISYVPKHSKKDSDGDRVQVPAKLIVWAGIKKYELSACDSISEREIDWLAQELSDWLGLPLSKEVE</sequence>
<feature type="domain" description="Protein kinase" evidence="4">
    <location>
        <begin position="10"/>
        <end position="298"/>
    </location>
</feature>
<dbReference type="Gene3D" id="3.30.200.20">
    <property type="entry name" value="Phosphorylase Kinase, domain 1"/>
    <property type="match status" value="1"/>
</dbReference>
<dbReference type="Pfam" id="PF00069">
    <property type="entry name" value="Pkinase"/>
    <property type="match status" value="1"/>
</dbReference>
<dbReference type="Proteomes" id="UP000238762">
    <property type="component" value="Unassembled WGS sequence"/>
</dbReference>
<keyword evidence="1" id="KW-0547">Nucleotide-binding</keyword>
<proteinExistence type="predicted"/>
<protein>
    <submittedName>
        <fullName evidence="5">Serine/threonine protein kinase</fullName>
    </submittedName>
</protein>
<dbReference type="GO" id="GO:0005524">
    <property type="term" value="F:ATP binding"/>
    <property type="evidence" value="ECO:0007669"/>
    <property type="project" value="UniProtKB-KW"/>
</dbReference>
<dbReference type="SUPFAM" id="SSF56112">
    <property type="entry name" value="Protein kinase-like (PK-like)"/>
    <property type="match status" value="1"/>
</dbReference>
<accession>A0A2T1BZP6</accession>
<feature type="transmembrane region" description="Helical" evidence="3">
    <location>
        <begin position="338"/>
        <end position="364"/>
    </location>
</feature>
<dbReference type="PANTHER" id="PTHR24363">
    <property type="entry name" value="SERINE/THREONINE PROTEIN KINASE"/>
    <property type="match status" value="1"/>
</dbReference>
<dbReference type="Gene3D" id="1.10.510.10">
    <property type="entry name" value="Transferase(Phosphotransferase) domain 1"/>
    <property type="match status" value="1"/>
</dbReference>
<keyword evidence="5" id="KW-0723">Serine/threonine-protein kinase</keyword>
<dbReference type="OrthoDB" id="502205at2"/>
<keyword evidence="3" id="KW-0812">Transmembrane</keyword>
<reference evidence="5 6" key="2">
    <citation type="submission" date="2018-03" db="EMBL/GenBank/DDBJ databases">
        <title>The ancient ancestry and fast evolution of plastids.</title>
        <authorList>
            <person name="Moore K.R."/>
            <person name="Magnabosco C."/>
            <person name="Momper L."/>
            <person name="Gold D.A."/>
            <person name="Bosak T."/>
            <person name="Fournier G.P."/>
        </authorList>
    </citation>
    <scope>NUCLEOTIDE SEQUENCE [LARGE SCALE GENOMIC DNA]</scope>
    <source>
        <strain evidence="5 6">CCAP 1448/3</strain>
    </source>
</reference>
<dbReference type="PROSITE" id="PS00108">
    <property type="entry name" value="PROTEIN_KINASE_ST"/>
    <property type="match status" value="1"/>
</dbReference>
<organism evidence="5 6">
    <name type="scientific">Merismopedia glauca CCAP 1448/3</name>
    <dbReference type="NCBI Taxonomy" id="1296344"/>
    <lineage>
        <taxon>Bacteria</taxon>
        <taxon>Bacillati</taxon>
        <taxon>Cyanobacteriota</taxon>
        <taxon>Cyanophyceae</taxon>
        <taxon>Synechococcales</taxon>
        <taxon>Merismopediaceae</taxon>
        <taxon>Merismopedia</taxon>
    </lineage>
</organism>
<comment type="caution">
    <text evidence="5">The sequence shown here is derived from an EMBL/GenBank/DDBJ whole genome shotgun (WGS) entry which is preliminary data.</text>
</comment>
<dbReference type="InterPro" id="IPR011009">
    <property type="entry name" value="Kinase-like_dom_sf"/>
</dbReference>
<evidence type="ECO:0000256" key="1">
    <source>
        <dbReference type="ARBA" id="ARBA00022741"/>
    </source>
</evidence>
<dbReference type="SMART" id="SM00220">
    <property type="entry name" value="S_TKc"/>
    <property type="match status" value="1"/>
</dbReference>
<gene>
    <name evidence="5" type="ORF">C7B64_18025</name>
</gene>
<keyword evidence="3" id="KW-1133">Transmembrane helix</keyword>
<dbReference type="PANTHER" id="PTHR24363:SF7">
    <property type="entry name" value="SERINE_THREONINE-PROTEIN KINASE-LIKE PROTEIN E"/>
    <property type="match status" value="1"/>
</dbReference>
<dbReference type="InterPro" id="IPR000719">
    <property type="entry name" value="Prot_kinase_dom"/>
</dbReference>